<dbReference type="GO" id="GO:0034599">
    <property type="term" value="P:cellular response to oxidative stress"/>
    <property type="evidence" value="ECO:0007669"/>
    <property type="project" value="TreeGrafter"/>
</dbReference>
<evidence type="ECO:0000256" key="1">
    <source>
        <dbReference type="ARBA" id="ARBA00007787"/>
    </source>
</evidence>
<keyword evidence="4" id="KW-0676">Redox-active center</keyword>
<dbReference type="GO" id="GO:0015038">
    <property type="term" value="F:glutathione disulfide oxidoreductase activity"/>
    <property type="evidence" value="ECO:0007669"/>
    <property type="project" value="UniProtKB-UniRule"/>
</dbReference>
<dbReference type="GO" id="GO:0045454">
    <property type="term" value="P:cell redox homeostasis"/>
    <property type="evidence" value="ECO:0007669"/>
    <property type="project" value="InterPro"/>
</dbReference>
<keyword evidence="7" id="KW-1185">Reference proteome</keyword>
<evidence type="ECO:0000313" key="6">
    <source>
        <dbReference type="EMBL" id="NMO16590.1"/>
    </source>
</evidence>
<dbReference type="PRINTS" id="PR00160">
    <property type="entry name" value="GLUTAREDOXIN"/>
</dbReference>
<dbReference type="Proteomes" id="UP000518300">
    <property type="component" value="Unassembled WGS sequence"/>
</dbReference>
<accession>A0A848LC06</accession>
<keyword evidence="4" id="KW-0963">Cytoplasm</keyword>
<reference evidence="6 7" key="1">
    <citation type="submission" date="2020-04" db="EMBL/GenBank/DDBJ databases">
        <title>Draft genome of Pyxidicoccus fallax type strain.</title>
        <authorList>
            <person name="Whitworth D.E."/>
        </authorList>
    </citation>
    <scope>NUCLEOTIDE SEQUENCE [LARGE SCALE GENOMIC DNA]</scope>
    <source>
        <strain evidence="6 7">DSM 14698</strain>
    </source>
</reference>
<evidence type="ECO:0000256" key="2">
    <source>
        <dbReference type="ARBA" id="ARBA00022448"/>
    </source>
</evidence>
<dbReference type="NCBIfam" id="TIGR02181">
    <property type="entry name" value="GRX_bact"/>
    <property type="match status" value="1"/>
</dbReference>
<dbReference type="SUPFAM" id="SSF52833">
    <property type="entry name" value="Thioredoxin-like"/>
    <property type="match status" value="1"/>
</dbReference>
<dbReference type="InterPro" id="IPR002109">
    <property type="entry name" value="Glutaredoxin"/>
</dbReference>
<feature type="domain" description="Glutaredoxin" evidence="5">
    <location>
        <begin position="4"/>
        <end position="63"/>
    </location>
</feature>
<dbReference type="CDD" id="cd03418">
    <property type="entry name" value="GRX_GRXb_1_3_like"/>
    <property type="match status" value="1"/>
</dbReference>
<dbReference type="PANTHER" id="PTHR45694:SF18">
    <property type="entry name" value="GLUTAREDOXIN-1-RELATED"/>
    <property type="match status" value="1"/>
</dbReference>
<dbReference type="Gene3D" id="3.40.30.10">
    <property type="entry name" value="Glutaredoxin"/>
    <property type="match status" value="1"/>
</dbReference>
<evidence type="ECO:0000256" key="4">
    <source>
        <dbReference type="RuleBase" id="RU364065"/>
    </source>
</evidence>
<evidence type="ECO:0000259" key="5">
    <source>
        <dbReference type="Pfam" id="PF00462"/>
    </source>
</evidence>
<dbReference type="PANTHER" id="PTHR45694">
    <property type="entry name" value="GLUTAREDOXIN 2"/>
    <property type="match status" value="1"/>
</dbReference>
<comment type="caution">
    <text evidence="6">The sequence shown here is derived from an EMBL/GenBank/DDBJ whole genome shotgun (WGS) entry which is preliminary data.</text>
</comment>
<dbReference type="RefSeq" id="WP_169345878.1">
    <property type="nucleotide sequence ID" value="NZ_JABBJJ010000072.1"/>
</dbReference>
<dbReference type="PROSITE" id="PS51354">
    <property type="entry name" value="GLUTAREDOXIN_2"/>
    <property type="match status" value="1"/>
</dbReference>
<dbReference type="EMBL" id="JABBJJ010000072">
    <property type="protein sequence ID" value="NMO16590.1"/>
    <property type="molecule type" value="Genomic_DNA"/>
</dbReference>
<protein>
    <recommendedName>
        <fullName evidence="4">Glutaredoxin</fullName>
    </recommendedName>
</protein>
<evidence type="ECO:0000313" key="7">
    <source>
        <dbReference type="Proteomes" id="UP000518300"/>
    </source>
</evidence>
<name>A0A848LC06_9BACT</name>
<comment type="function">
    <text evidence="4">Has a glutathione-disulfide oxidoreductase activity in the presence of NADPH and glutathione reductase. Reduces low molecular weight disulfides and proteins.</text>
</comment>
<dbReference type="InterPro" id="IPR036249">
    <property type="entry name" value="Thioredoxin-like_sf"/>
</dbReference>
<keyword evidence="2 4" id="KW-0813">Transport</keyword>
<comment type="similarity">
    <text evidence="1 4">Belongs to the glutaredoxin family.</text>
</comment>
<keyword evidence="3 4" id="KW-0249">Electron transport</keyword>
<evidence type="ECO:0000256" key="3">
    <source>
        <dbReference type="ARBA" id="ARBA00022982"/>
    </source>
</evidence>
<organism evidence="6 7">
    <name type="scientific">Pyxidicoccus fallax</name>
    <dbReference type="NCBI Taxonomy" id="394095"/>
    <lineage>
        <taxon>Bacteria</taxon>
        <taxon>Pseudomonadati</taxon>
        <taxon>Myxococcota</taxon>
        <taxon>Myxococcia</taxon>
        <taxon>Myxococcales</taxon>
        <taxon>Cystobacterineae</taxon>
        <taxon>Myxococcaceae</taxon>
        <taxon>Pyxidicoccus</taxon>
    </lineage>
</organism>
<dbReference type="Pfam" id="PF00462">
    <property type="entry name" value="Glutaredoxin"/>
    <property type="match status" value="1"/>
</dbReference>
<dbReference type="InterPro" id="IPR011900">
    <property type="entry name" value="GRX_bact"/>
</dbReference>
<proteinExistence type="inferred from homology"/>
<dbReference type="GO" id="GO:0005737">
    <property type="term" value="C:cytoplasm"/>
    <property type="evidence" value="ECO:0007669"/>
    <property type="project" value="TreeGrafter"/>
</dbReference>
<gene>
    <name evidence="6" type="primary">grxC</name>
    <name evidence="6" type="ORF">HG543_17245</name>
</gene>
<sequence>MAQVTMYTKTYCPYSKRARELMRSKGVAFEDIDVTEDEGRFAEMVERSGGETVPQVFIGGRLVGGADDLNALDARGELDVLLGREDGASPSPA</sequence>
<dbReference type="InterPro" id="IPR014025">
    <property type="entry name" value="Glutaredoxin_subgr"/>
</dbReference>
<dbReference type="AlphaFoldDB" id="A0A848LC06"/>